<feature type="compositionally biased region" description="Polar residues" evidence="1">
    <location>
        <begin position="7"/>
        <end position="31"/>
    </location>
</feature>
<evidence type="ECO:0000313" key="2">
    <source>
        <dbReference type="EMBL" id="KAK3803695.1"/>
    </source>
</evidence>
<comment type="caution">
    <text evidence="2">The sequence shown here is derived from an EMBL/GenBank/DDBJ whole genome shotgun (WGS) entry which is preliminary data.</text>
</comment>
<dbReference type="EMBL" id="JAWDGP010000100">
    <property type="protein sequence ID" value="KAK3803695.1"/>
    <property type="molecule type" value="Genomic_DNA"/>
</dbReference>
<dbReference type="Proteomes" id="UP001283361">
    <property type="component" value="Unassembled WGS sequence"/>
</dbReference>
<keyword evidence="3" id="KW-1185">Reference proteome</keyword>
<dbReference type="AlphaFoldDB" id="A0AAE1BD44"/>
<accession>A0AAE1BD44</accession>
<feature type="region of interest" description="Disordered" evidence="1">
    <location>
        <begin position="1"/>
        <end position="31"/>
    </location>
</feature>
<organism evidence="2 3">
    <name type="scientific">Elysia crispata</name>
    <name type="common">lettuce slug</name>
    <dbReference type="NCBI Taxonomy" id="231223"/>
    <lineage>
        <taxon>Eukaryota</taxon>
        <taxon>Metazoa</taxon>
        <taxon>Spiralia</taxon>
        <taxon>Lophotrochozoa</taxon>
        <taxon>Mollusca</taxon>
        <taxon>Gastropoda</taxon>
        <taxon>Heterobranchia</taxon>
        <taxon>Euthyneura</taxon>
        <taxon>Panpulmonata</taxon>
        <taxon>Sacoglossa</taxon>
        <taxon>Placobranchoidea</taxon>
        <taxon>Plakobranchidae</taxon>
        <taxon>Elysia</taxon>
    </lineage>
</organism>
<evidence type="ECO:0000313" key="3">
    <source>
        <dbReference type="Proteomes" id="UP001283361"/>
    </source>
</evidence>
<sequence>MEHSVYKKSQGTTQRRTSKPRTTNHTGVTIPSKTSFDYAIYEDLVGLANSYLINTNSSGARRVPSIWVVVF</sequence>
<gene>
    <name evidence="2" type="ORF">RRG08_047659</name>
</gene>
<name>A0AAE1BD44_9GAST</name>
<reference evidence="2" key="1">
    <citation type="journal article" date="2023" name="G3 (Bethesda)">
        <title>A reference genome for the long-term kleptoplast-retaining sea slug Elysia crispata morphotype clarki.</title>
        <authorList>
            <person name="Eastman K.E."/>
            <person name="Pendleton A.L."/>
            <person name="Shaikh M.A."/>
            <person name="Suttiyut T."/>
            <person name="Ogas R."/>
            <person name="Tomko P."/>
            <person name="Gavelis G."/>
            <person name="Widhalm J.R."/>
            <person name="Wisecaver J.H."/>
        </authorList>
    </citation>
    <scope>NUCLEOTIDE SEQUENCE</scope>
    <source>
        <strain evidence="2">ECLA1</strain>
    </source>
</reference>
<protein>
    <submittedName>
        <fullName evidence="2">Uncharacterized protein</fullName>
    </submittedName>
</protein>
<proteinExistence type="predicted"/>
<evidence type="ECO:0000256" key="1">
    <source>
        <dbReference type="SAM" id="MobiDB-lite"/>
    </source>
</evidence>